<dbReference type="EMBL" id="FOAZ01000008">
    <property type="protein sequence ID" value="SEL41484.1"/>
    <property type="molecule type" value="Genomic_DNA"/>
</dbReference>
<keyword evidence="6" id="KW-0472">Membrane</keyword>
<dbReference type="PROSITE" id="PS50847">
    <property type="entry name" value="GRAM_POS_ANCHORING"/>
    <property type="match status" value="1"/>
</dbReference>
<feature type="region of interest" description="Disordered" evidence="5">
    <location>
        <begin position="494"/>
        <end position="528"/>
    </location>
</feature>
<evidence type="ECO:0000259" key="8">
    <source>
        <dbReference type="PROSITE" id="PS50847"/>
    </source>
</evidence>
<proteinExistence type="predicted"/>
<feature type="signal peptide" evidence="7">
    <location>
        <begin position="1"/>
        <end position="32"/>
    </location>
</feature>
<dbReference type="OrthoDB" id="3850428at2"/>
<keyword evidence="4" id="KW-0572">Peptidoglycan-anchor</keyword>
<evidence type="ECO:0000256" key="3">
    <source>
        <dbReference type="ARBA" id="ARBA00022729"/>
    </source>
</evidence>
<dbReference type="AlphaFoldDB" id="A0A1H7Q195"/>
<sequence length="563" mass="55264">MVFARARGAVRFGAVAAAVLISGGVAALPAQAAGGDHFAALVSASDLTLLPQSSGAQAQRFHQVGLVIMGETAPLTGVAVTVDASGATGVAELSLGKGCSFTDAAKLHERCVVGTVDTIAELEVGLRSASGAALGAKGTVRFAVTAAHATVDPDNPPLTTAVTVGSGPDLAVGTLPTVLDVRSGGPSPVDPTVQNVGDQDATGGLTLVLGTAGGNFTLGGNYSNCRYDNGAGSVVCHFDTVIKPGEAYRLSTPVPLTADRNAVGADALLYGWDVKGGLVEQQLGGGGKPGTGAPLTLVPAGPSISARAKADINYDNNVGVSELRLVTKDDVAVVAPHTITGTVGHTVPATFGVRNVGSVPTHVLAGSPGITAGVVVVVPKGVSVASLPAGCELISPDAASSVAGTTGHLRGLLAEGHFGAHALAPSAAAGDPSALDGTPYACAVRHVLKPGQQAVFAFQLKPTRVLRKAPGLAIAVGAPTDRNPDDNVAGFTVTATGSTTTPTATPTHAATPSASPSSPSGGLAHTGGGSSALPLAAAGAGAIVLGAGAVLLTRRRRKVDSRS</sequence>
<accession>A0A1H7Q195</accession>
<keyword evidence="1" id="KW-0134">Cell wall</keyword>
<keyword evidence="3 7" id="KW-0732">Signal</keyword>
<evidence type="ECO:0000313" key="10">
    <source>
        <dbReference type="Proteomes" id="UP000183015"/>
    </source>
</evidence>
<dbReference type="STRING" id="235985.SAMN05414137_108221"/>
<dbReference type="RefSeq" id="WP_042452142.1">
    <property type="nucleotide sequence ID" value="NZ_BBPN01000024.1"/>
</dbReference>
<feature type="compositionally biased region" description="Low complexity" evidence="5">
    <location>
        <begin position="494"/>
        <end position="522"/>
    </location>
</feature>
<evidence type="ECO:0000313" key="9">
    <source>
        <dbReference type="EMBL" id="SEL41484.1"/>
    </source>
</evidence>
<dbReference type="NCBIfam" id="TIGR01167">
    <property type="entry name" value="LPXTG_anchor"/>
    <property type="match status" value="1"/>
</dbReference>
<evidence type="ECO:0000256" key="1">
    <source>
        <dbReference type="ARBA" id="ARBA00022512"/>
    </source>
</evidence>
<protein>
    <submittedName>
        <fullName evidence="9">LPXTG-motif cell wall anchor domain-containing protein</fullName>
    </submittedName>
</protein>
<reference evidence="10" key="1">
    <citation type="submission" date="2016-10" db="EMBL/GenBank/DDBJ databases">
        <authorList>
            <person name="Varghese N."/>
        </authorList>
    </citation>
    <scope>NUCLEOTIDE SEQUENCE [LARGE SCALE GENOMIC DNA]</scope>
    <source>
        <strain evidence="10">DSM 45096 / BCRC 16803 / CGMCC 4.1857 / CIP 109030 / JCM 12277 / KCTC 19219 / NBRC 100920 / 33214</strain>
    </source>
</reference>
<feature type="transmembrane region" description="Helical" evidence="6">
    <location>
        <begin position="532"/>
        <end position="553"/>
    </location>
</feature>
<feature type="domain" description="Gram-positive cocci surface proteins LPxTG" evidence="8">
    <location>
        <begin position="523"/>
        <end position="563"/>
    </location>
</feature>
<name>A0A1H7Q195_STRJI</name>
<evidence type="ECO:0000256" key="2">
    <source>
        <dbReference type="ARBA" id="ARBA00022525"/>
    </source>
</evidence>
<organism evidence="9 10">
    <name type="scientific">Streptacidiphilus jiangxiensis</name>
    <dbReference type="NCBI Taxonomy" id="235985"/>
    <lineage>
        <taxon>Bacteria</taxon>
        <taxon>Bacillati</taxon>
        <taxon>Actinomycetota</taxon>
        <taxon>Actinomycetes</taxon>
        <taxon>Kitasatosporales</taxon>
        <taxon>Streptomycetaceae</taxon>
        <taxon>Streptacidiphilus</taxon>
    </lineage>
</organism>
<dbReference type="Proteomes" id="UP000183015">
    <property type="component" value="Unassembled WGS sequence"/>
</dbReference>
<dbReference type="eggNOG" id="ENOG5031ZK2">
    <property type="taxonomic scope" value="Bacteria"/>
</dbReference>
<gene>
    <name evidence="9" type="ORF">SAMN05414137_108221</name>
</gene>
<evidence type="ECO:0000256" key="4">
    <source>
        <dbReference type="ARBA" id="ARBA00023088"/>
    </source>
</evidence>
<evidence type="ECO:0000256" key="7">
    <source>
        <dbReference type="SAM" id="SignalP"/>
    </source>
</evidence>
<feature type="chain" id="PRO_5010325554" evidence="7">
    <location>
        <begin position="33"/>
        <end position="563"/>
    </location>
</feature>
<keyword evidence="6" id="KW-1133">Transmembrane helix</keyword>
<keyword evidence="6" id="KW-0812">Transmembrane</keyword>
<keyword evidence="2" id="KW-0964">Secreted</keyword>
<evidence type="ECO:0000256" key="5">
    <source>
        <dbReference type="SAM" id="MobiDB-lite"/>
    </source>
</evidence>
<keyword evidence="10" id="KW-1185">Reference proteome</keyword>
<evidence type="ECO:0000256" key="6">
    <source>
        <dbReference type="SAM" id="Phobius"/>
    </source>
</evidence>
<dbReference type="InterPro" id="IPR019931">
    <property type="entry name" value="LPXTG_anchor"/>
</dbReference>